<dbReference type="PANTHER" id="PTHR24369">
    <property type="entry name" value="ANTIGEN BSP, PUTATIVE-RELATED"/>
    <property type="match status" value="1"/>
</dbReference>
<keyword evidence="1" id="KW-0433">Leucine-rich repeat</keyword>
<dbReference type="Pfam" id="PF13855">
    <property type="entry name" value="LRR_8"/>
    <property type="match status" value="1"/>
</dbReference>
<dbReference type="AlphaFoldDB" id="A0AAV2QDA6"/>
<dbReference type="EMBL" id="CAXKWB010005535">
    <property type="protein sequence ID" value="CAL4078884.1"/>
    <property type="molecule type" value="Genomic_DNA"/>
</dbReference>
<organism evidence="4 5">
    <name type="scientific">Meganyctiphanes norvegica</name>
    <name type="common">Northern krill</name>
    <name type="synonym">Thysanopoda norvegica</name>
    <dbReference type="NCBI Taxonomy" id="48144"/>
    <lineage>
        <taxon>Eukaryota</taxon>
        <taxon>Metazoa</taxon>
        <taxon>Ecdysozoa</taxon>
        <taxon>Arthropoda</taxon>
        <taxon>Crustacea</taxon>
        <taxon>Multicrustacea</taxon>
        <taxon>Malacostraca</taxon>
        <taxon>Eumalacostraca</taxon>
        <taxon>Eucarida</taxon>
        <taxon>Euphausiacea</taxon>
        <taxon>Euphausiidae</taxon>
        <taxon>Meganyctiphanes</taxon>
    </lineage>
</organism>
<evidence type="ECO:0000256" key="2">
    <source>
        <dbReference type="ARBA" id="ARBA00022737"/>
    </source>
</evidence>
<evidence type="ECO:0000313" key="5">
    <source>
        <dbReference type="Proteomes" id="UP001497623"/>
    </source>
</evidence>
<dbReference type="SUPFAM" id="SSF52058">
    <property type="entry name" value="L domain-like"/>
    <property type="match status" value="1"/>
</dbReference>
<feature type="non-terminal residue" evidence="4">
    <location>
        <position position="1"/>
    </location>
</feature>
<keyword evidence="3" id="KW-0732">Signal</keyword>
<dbReference type="InterPro" id="IPR032675">
    <property type="entry name" value="LRR_dom_sf"/>
</dbReference>
<evidence type="ECO:0000256" key="3">
    <source>
        <dbReference type="SAM" id="SignalP"/>
    </source>
</evidence>
<comment type="caution">
    <text evidence="4">The sequence shown here is derived from an EMBL/GenBank/DDBJ whole genome shotgun (WGS) entry which is preliminary data.</text>
</comment>
<feature type="signal peptide" evidence="3">
    <location>
        <begin position="1"/>
        <end position="30"/>
    </location>
</feature>
<evidence type="ECO:0000256" key="1">
    <source>
        <dbReference type="ARBA" id="ARBA00022614"/>
    </source>
</evidence>
<gene>
    <name evidence="4" type="ORF">MNOR_LOCUS10778</name>
</gene>
<protein>
    <submittedName>
        <fullName evidence="4">Uncharacterized protein</fullName>
    </submittedName>
</protein>
<keyword evidence="2" id="KW-0677">Repeat</keyword>
<dbReference type="InterPro" id="IPR003591">
    <property type="entry name" value="Leu-rich_rpt_typical-subtyp"/>
</dbReference>
<accession>A0AAV2QDA6</accession>
<dbReference type="GO" id="GO:0005886">
    <property type="term" value="C:plasma membrane"/>
    <property type="evidence" value="ECO:0007669"/>
    <property type="project" value="TreeGrafter"/>
</dbReference>
<dbReference type="InterPro" id="IPR050541">
    <property type="entry name" value="LRR_TM_domain-containing"/>
</dbReference>
<dbReference type="SMART" id="SM00369">
    <property type="entry name" value="LRR_TYP"/>
    <property type="match status" value="3"/>
</dbReference>
<name>A0AAV2QDA6_MEGNR</name>
<evidence type="ECO:0000313" key="4">
    <source>
        <dbReference type="EMBL" id="CAL4078884.1"/>
    </source>
</evidence>
<dbReference type="Gene3D" id="3.80.10.10">
    <property type="entry name" value="Ribonuclease Inhibitor"/>
    <property type="match status" value="1"/>
</dbReference>
<feature type="chain" id="PRO_5043920785" evidence="3">
    <location>
        <begin position="31"/>
        <end position="367"/>
    </location>
</feature>
<proteinExistence type="predicted"/>
<keyword evidence="5" id="KW-1185">Reference proteome</keyword>
<reference evidence="4 5" key="1">
    <citation type="submission" date="2024-05" db="EMBL/GenBank/DDBJ databases">
        <authorList>
            <person name="Wallberg A."/>
        </authorList>
    </citation>
    <scope>NUCLEOTIDE SEQUENCE [LARGE SCALE GENOMIC DNA]</scope>
</reference>
<dbReference type="InterPro" id="IPR001611">
    <property type="entry name" value="Leu-rich_rpt"/>
</dbReference>
<sequence>APRRRFLFKMWNFVYVCFPLLLLTTQVVHVENDLPDLTIDTCPQPEDIAPCLCRLDLEPETLLPNIECNGIEEDDLLGRVFQAYFPTKDFHMLHVHNSHGVQHLKNGVFGDVTFEVIFFDTTRLESVERDVFNKSVSTMKELIFRFNNIRDDFPFDILKDYVALEKFEVNSCENYHNFCITNFPIIDAPQLKYLDISEQPIYNLPDDPFQGVPNIIEIQIGYNGFTDIPKGIFENLHSLEKVYLILNRLTELQEGLFTMNSENLKEIVLSTNKIRNIHKNAFVGLNISSQKVTIDLWGNNIQTLNRTVYEDLLSLGTYMDLRANPLECGCDADWIVFHPEYQEFVSNAECKHGRLIDQDVGWYEANC</sequence>
<dbReference type="PANTHER" id="PTHR24369:SF211">
    <property type="entry name" value="LEUCINE-RICH REPEAT-CONTAINING PROTEIN 15-LIKE"/>
    <property type="match status" value="1"/>
</dbReference>
<dbReference type="Proteomes" id="UP001497623">
    <property type="component" value="Unassembled WGS sequence"/>
</dbReference>